<keyword evidence="2" id="KW-1185">Reference proteome</keyword>
<organism evidence="1 2">
    <name type="scientific">Labeo rohita</name>
    <name type="common">Indian major carp</name>
    <name type="synonym">Cyprinus rohita</name>
    <dbReference type="NCBI Taxonomy" id="84645"/>
    <lineage>
        <taxon>Eukaryota</taxon>
        <taxon>Metazoa</taxon>
        <taxon>Chordata</taxon>
        <taxon>Craniata</taxon>
        <taxon>Vertebrata</taxon>
        <taxon>Euteleostomi</taxon>
        <taxon>Actinopterygii</taxon>
        <taxon>Neopterygii</taxon>
        <taxon>Teleostei</taxon>
        <taxon>Ostariophysi</taxon>
        <taxon>Cypriniformes</taxon>
        <taxon>Cyprinidae</taxon>
        <taxon>Labeoninae</taxon>
        <taxon>Labeonini</taxon>
        <taxon>Labeo</taxon>
    </lineage>
</organism>
<name>A0ABQ8MBG6_LABRO</name>
<dbReference type="EMBL" id="JACTAM010000010">
    <property type="protein sequence ID" value="KAI2660229.1"/>
    <property type="molecule type" value="Genomic_DNA"/>
</dbReference>
<evidence type="ECO:0000313" key="1">
    <source>
        <dbReference type="EMBL" id="KAI2660229.1"/>
    </source>
</evidence>
<keyword evidence="1" id="KW-0067">ATP-binding</keyword>
<keyword evidence="1" id="KW-0347">Helicase</keyword>
<keyword evidence="1" id="KW-0378">Hydrolase</keyword>
<reference evidence="1 2" key="1">
    <citation type="submission" date="2022-01" db="EMBL/GenBank/DDBJ databases">
        <title>A high-quality chromosome-level genome assembly of rohu carp, Labeo rohita.</title>
        <authorList>
            <person name="Arick M.A. II"/>
            <person name="Hsu C.-Y."/>
            <person name="Magbanua Z."/>
            <person name="Pechanova O."/>
            <person name="Grover C."/>
            <person name="Miller E."/>
            <person name="Thrash A."/>
            <person name="Ezzel L."/>
            <person name="Alam S."/>
            <person name="Benzie J."/>
            <person name="Hamilton M."/>
            <person name="Karsi A."/>
            <person name="Lawrence M.L."/>
            <person name="Peterson D.G."/>
        </authorList>
    </citation>
    <scope>NUCLEOTIDE SEQUENCE [LARGE SCALE GENOMIC DNA]</scope>
    <source>
        <strain evidence="2">BAU-BD-2019</strain>
        <tissue evidence="1">Blood</tissue>
    </source>
</reference>
<dbReference type="Proteomes" id="UP000830375">
    <property type="component" value="Unassembled WGS sequence"/>
</dbReference>
<proteinExistence type="predicted"/>
<sequence length="92" mass="9736">MVGQVLDDGELSDPFGISNGDTVLTAVDKFCCLGSILAAGTTVDCDISALCMYCKSTAFGQLSKRKQDEYGIRLDTKVAVYKNLMASTVPGC</sequence>
<keyword evidence="1" id="KW-0547">Nucleotide-binding</keyword>
<accession>A0ABQ8MBG6</accession>
<evidence type="ECO:0000313" key="2">
    <source>
        <dbReference type="Proteomes" id="UP000830375"/>
    </source>
</evidence>
<gene>
    <name evidence="1" type="ORF">H4Q32_025952</name>
</gene>
<comment type="caution">
    <text evidence="1">The sequence shown here is derived from an EMBL/GenBank/DDBJ whole genome shotgun (WGS) entry which is preliminary data.</text>
</comment>
<protein>
    <submittedName>
        <fullName evidence="1">Holliday junction ATP-dependent DNA helicase RuvB</fullName>
    </submittedName>
</protein>
<dbReference type="GO" id="GO:0004386">
    <property type="term" value="F:helicase activity"/>
    <property type="evidence" value="ECO:0007669"/>
    <property type="project" value="UniProtKB-KW"/>
</dbReference>